<proteinExistence type="predicted"/>
<dbReference type="Pfam" id="PF04480">
    <property type="entry name" value="DUF559"/>
    <property type="match status" value="1"/>
</dbReference>
<dbReference type="OrthoDB" id="2594539at2"/>
<reference evidence="2 3" key="1">
    <citation type="submission" date="2015-02" db="EMBL/GenBank/DDBJ databases">
        <title>Draft genome sequences of ten Microbacterium spp. with emphasis on heavy metal contaminated environments.</title>
        <authorList>
            <person name="Corretto E."/>
        </authorList>
    </citation>
    <scope>NUCLEOTIDE SEQUENCE [LARGE SCALE GENOMIC DNA]</scope>
    <source>
        <strain evidence="2 3">DSM 8608</strain>
    </source>
</reference>
<sequence>MTVESAVAAVELIGGVARTRDIVAQGVRKSDLGRAHAEGLLLRPRVGVYATPSTPTATVEALSHRGRIACVTAGRAYGLWLLDDGDQEPVHTWIDEKHHPMRIAIHPEPEEGACCAFHRDIAVDEPTLASVGILHCLRQILACRGEEAFFAALESALRQSLVDDQARERLKLSLPAGFRWLVDFARTDAGSGLESLVRLRLRRYGLALTPQVAVPGVGVVDFVIGDCLIVEADGDTHDGPSRHRDRVRDAAAMALGFITLRFDYALIVHDWEIVEAAILAAFSRNLHRSPAGLTW</sequence>
<dbReference type="AlphaFoldDB" id="A0A0M2HHN7"/>
<gene>
    <name evidence="2" type="ORF">RS82_00946</name>
</gene>
<dbReference type="InterPro" id="IPR007569">
    <property type="entry name" value="DUF559"/>
</dbReference>
<dbReference type="RefSeq" id="WP_045297279.1">
    <property type="nucleotide sequence ID" value="NZ_JYJA01000027.1"/>
</dbReference>
<feature type="domain" description="DUF559" evidence="1">
    <location>
        <begin position="216"/>
        <end position="281"/>
    </location>
</feature>
<accession>A0A0M2HHN7</accession>
<dbReference type="PATRIC" id="fig|69370.6.peg.978"/>
<dbReference type="Proteomes" id="UP000034098">
    <property type="component" value="Unassembled WGS sequence"/>
</dbReference>
<evidence type="ECO:0000313" key="3">
    <source>
        <dbReference type="Proteomes" id="UP000034098"/>
    </source>
</evidence>
<evidence type="ECO:0000259" key="1">
    <source>
        <dbReference type="Pfam" id="PF04480"/>
    </source>
</evidence>
<dbReference type="Gene3D" id="3.40.960.10">
    <property type="entry name" value="VSR Endonuclease"/>
    <property type="match status" value="1"/>
</dbReference>
<keyword evidence="3" id="KW-1185">Reference proteome</keyword>
<name>A0A0M2HHN7_MICTR</name>
<dbReference type="EMBL" id="JYJA01000027">
    <property type="protein sequence ID" value="KJL44303.1"/>
    <property type="molecule type" value="Genomic_DNA"/>
</dbReference>
<comment type="caution">
    <text evidence="2">The sequence shown here is derived from an EMBL/GenBank/DDBJ whole genome shotgun (WGS) entry which is preliminary data.</text>
</comment>
<evidence type="ECO:0000313" key="2">
    <source>
        <dbReference type="EMBL" id="KJL44303.1"/>
    </source>
</evidence>
<protein>
    <recommendedName>
        <fullName evidence="1">DUF559 domain-containing protein</fullName>
    </recommendedName>
</protein>
<organism evidence="2 3">
    <name type="scientific">Microbacterium trichothecenolyticum</name>
    <name type="common">Aureobacterium trichothecenolyticum</name>
    <dbReference type="NCBI Taxonomy" id="69370"/>
    <lineage>
        <taxon>Bacteria</taxon>
        <taxon>Bacillati</taxon>
        <taxon>Actinomycetota</taxon>
        <taxon>Actinomycetes</taxon>
        <taxon>Micrococcales</taxon>
        <taxon>Microbacteriaceae</taxon>
        <taxon>Microbacterium</taxon>
    </lineage>
</organism>